<keyword evidence="1" id="KW-0472">Membrane</keyword>
<keyword evidence="3" id="KW-1185">Reference proteome</keyword>
<protein>
    <submittedName>
        <fullName evidence="2">Uncharacterized protein</fullName>
    </submittedName>
</protein>
<evidence type="ECO:0000256" key="1">
    <source>
        <dbReference type="SAM" id="Phobius"/>
    </source>
</evidence>
<dbReference type="Proteomes" id="UP001060919">
    <property type="component" value="Chromosome"/>
</dbReference>
<name>A0A915YD25_9BACT</name>
<proteinExistence type="predicted"/>
<dbReference type="EMBL" id="AP026867">
    <property type="protein sequence ID" value="BDS10862.1"/>
    <property type="molecule type" value="Genomic_DNA"/>
</dbReference>
<organism evidence="2 3">
    <name type="scientific">Aureispira anguillae</name>
    <dbReference type="NCBI Taxonomy" id="2864201"/>
    <lineage>
        <taxon>Bacteria</taxon>
        <taxon>Pseudomonadati</taxon>
        <taxon>Bacteroidota</taxon>
        <taxon>Saprospiria</taxon>
        <taxon>Saprospirales</taxon>
        <taxon>Saprospiraceae</taxon>
        <taxon>Aureispira</taxon>
    </lineage>
</organism>
<keyword evidence="1" id="KW-1133">Transmembrane helix</keyword>
<reference evidence="2" key="1">
    <citation type="submission" date="2022-09" db="EMBL/GenBank/DDBJ databases">
        <title>Aureispira anguillicida sp. nov., isolated from Leptocephalus of Japanese eel Anguilla japonica.</title>
        <authorList>
            <person name="Yuasa K."/>
            <person name="Mekata T."/>
            <person name="Ikunari K."/>
        </authorList>
    </citation>
    <scope>NUCLEOTIDE SEQUENCE</scope>
    <source>
        <strain evidence="2">EL160426</strain>
    </source>
</reference>
<evidence type="ECO:0000313" key="3">
    <source>
        <dbReference type="Proteomes" id="UP001060919"/>
    </source>
</evidence>
<dbReference type="AlphaFoldDB" id="A0A915YD25"/>
<feature type="transmembrane region" description="Helical" evidence="1">
    <location>
        <begin position="12"/>
        <end position="31"/>
    </location>
</feature>
<accession>A0A915YD25</accession>
<evidence type="ECO:0000313" key="2">
    <source>
        <dbReference type="EMBL" id="BDS10862.1"/>
    </source>
</evidence>
<keyword evidence="1" id="KW-0812">Transmembrane</keyword>
<dbReference type="KEGG" id="aup:AsAng_0015720"/>
<gene>
    <name evidence="2" type="ORF">AsAng_0015720</name>
</gene>
<sequence>MKPSRWAKKNYAQNYAFGVELFFFAAFSWILSRYRLVKCSTYFGVLIKKR</sequence>